<dbReference type="SMART" id="SM00191">
    <property type="entry name" value="Int_alpha"/>
    <property type="match status" value="4"/>
</dbReference>
<feature type="chain" id="PRO_5046470833" description="Integrin-like protein" evidence="5">
    <location>
        <begin position="46"/>
        <end position="511"/>
    </location>
</feature>
<evidence type="ECO:0000256" key="4">
    <source>
        <dbReference type="ARBA" id="ARBA00023180"/>
    </source>
</evidence>
<dbReference type="PANTHER" id="PTHR23221:SF7">
    <property type="entry name" value="PHOSPHATIDYLINOSITOL-GLYCAN-SPECIFIC PHOSPHOLIPASE D"/>
    <property type="match status" value="1"/>
</dbReference>
<dbReference type="SUPFAM" id="SSF69318">
    <property type="entry name" value="Integrin alpha N-terminal domain"/>
    <property type="match status" value="1"/>
</dbReference>
<accession>A0ABU0QM56</accession>
<dbReference type="InterPro" id="IPR028994">
    <property type="entry name" value="Integrin_alpha_N"/>
</dbReference>
<dbReference type="InterPro" id="IPR013517">
    <property type="entry name" value="FG-GAP"/>
</dbReference>
<dbReference type="PROSITE" id="PS51470">
    <property type="entry name" value="FG_GAP"/>
    <property type="match status" value="1"/>
</dbReference>
<evidence type="ECO:0000313" key="7">
    <source>
        <dbReference type="Proteomes" id="UP001232755"/>
    </source>
</evidence>
<dbReference type="EMBL" id="JAUSYP010000001">
    <property type="protein sequence ID" value="MDQ0748421.1"/>
    <property type="molecule type" value="Genomic_DNA"/>
</dbReference>
<comment type="caution">
    <text evidence="6">The sequence shown here is derived from an EMBL/GenBank/DDBJ whole genome shotgun (WGS) entry which is preliminary data.</text>
</comment>
<dbReference type="PRINTS" id="PR01185">
    <property type="entry name" value="INTEGRINA"/>
</dbReference>
<evidence type="ECO:0000256" key="1">
    <source>
        <dbReference type="ARBA" id="ARBA00022729"/>
    </source>
</evidence>
<dbReference type="InterPro" id="IPR000413">
    <property type="entry name" value="Integrin_alpha"/>
</dbReference>
<proteinExistence type="predicted"/>
<protein>
    <recommendedName>
        <fullName evidence="8">Integrin-like protein</fullName>
    </recommendedName>
</protein>
<keyword evidence="2" id="KW-0677">Repeat</keyword>
<evidence type="ECO:0000256" key="3">
    <source>
        <dbReference type="ARBA" id="ARBA00022801"/>
    </source>
</evidence>
<dbReference type="PANTHER" id="PTHR23221">
    <property type="entry name" value="GLYCOSYLPHOSPHATIDYLINOSITOL PHOSPHOLIPASE D"/>
    <property type="match status" value="1"/>
</dbReference>
<gene>
    <name evidence="6" type="ORF">QF034_002652</name>
</gene>
<keyword evidence="3" id="KW-0378">Hydrolase</keyword>
<evidence type="ECO:0000256" key="2">
    <source>
        <dbReference type="ARBA" id="ARBA00022737"/>
    </source>
</evidence>
<sequence>MATAQRITGVHVPHSKSKRSIGRGATVAAAIAVVAAVTLPMAAHAADAAPTTPAAAAKLHDDFNGDGYQDLAVAAPRGKVGGKVRAGYVAVVYGSAKGIDLAHKQVISQDTPGIPGAAEAEDYYGDGLAAGDLDGDGYTDLVVGAQGEDVGDVVSAGTLAVLWGGPQGLSGGTAVATGTEEDRVDPLRPALGDFNGDGHLDLATGNRLLYGPFDRTAGAASSHRLALEAECFTDDVAAGDVDHDGTTDLVALIHDRSDDDLHDPDAKHRRAVYLRGTADGLSAPAPLKNPDGTRMRGGESLGIGDVNKDGFGDLVIGRPVDGSGEVPLEDPLLKGGQIGVVYGSADGPDTSRTTIITQGTPGVPGSPEWGDGFGGGISVADVNGDGYADVSTGSGTEGIGDVYAAGQFTVLRGGKSGLTGDGAVSMNQNTANVPGTAEQNDFFGAETKLLDVGGDGRPELFVSATGENRDGGVWAFPNPVDAPTATGSVSFGAGTLGTVADGSALGAGFAR</sequence>
<evidence type="ECO:0000313" key="6">
    <source>
        <dbReference type="EMBL" id="MDQ0748421.1"/>
    </source>
</evidence>
<keyword evidence="4" id="KW-0325">Glycoprotein</keyword>
<dbReference type="RefSeq" id="WP_307175155.1">
    <property type="nucleotide sequence ID" value="NZ_JAUSYP010000001.1"/>
</dbReference>
<dbReference type="Gene3D" id="2.130.10.130">
    <property type="entry name" value="Integrin alpha, N-terminal"/>
    <property type="match status" value="4"/>
</dbReference>
<dbReference type="Pfam" id="PF01839">
    <property type="entry name" value="FG-GAP"/>
    <property type="match status" value="5"/>
</dbReference>
<dbReference type="Proteomes" id="UP001232755">
    <property type="component" value="Unassembled WGS sequence"/>
</dbReference>
<dbReference type="InterPro" id="IPR013519">
    <property type="entry name" value="Int_alpha_beta-p"/>
</dbReference>
<organism evidence="6 7">
    <name type="scientific">Streptomyces africanus</name>
    <dbReference type="NCBI Taxonomy" id="231024"/>
    <lineage>
        <taxon>Bacteria</taxon>
        <taxon>Bacillati</taxon>
        <taxon>Actinomycetota</taxon>
        <taxon>Actinomycetes</taxon>
        <taxon>Kitasatosporales</taxon>
        <taxon>Streptomycetaceae</taxon>
        <taxon>Streptomyces</taxon>
    </lineage>
</organism>
<reference evidence="6 7" key="1">
    <citation type="submission" date="2023-07" db="EMBL/GenBank/DDBJ databases">
        <title>Comparative genomics of wheat-associated soil bacteria to identify genetic determinants of phenazine resistance.</title>
        <authorList>
            <person name="Mouncey N."/>
        </authorList>
    </citation>
    <scope>NUCLEOTIDE SEQUENCE [LARGE SCALE GENOMIC DNA]</scope>
    <source>
        <strain evidence="6 7">B3I12</strain>
    </source>
</reference>
<evidence type="ECO:0000256" key="5">
    <source>
        <dbReference type="SAM" id="SignalP"/>
    </source>
</evidence>
<keyword evidence="7" id="KW-1185">Reference proteome</keyword>
<feature type="signal peptide" evidence="5">
    <location>
        <begin position="1"/>
        <end position="45"/>
    </location>
</feature>
<name>A0ABU0QM56_9ACTN</name>
<keyword evidence="1 5" id="KW-0732">Signal</keyword>
<evidence type="ECO:0008006" key="8">
    <source>
        <dbReference type="Google" id="ProtNLM"/>
    </source>
</evidence>